<keyword evidence="2" id="KW-1185">Reference proteome</keyword>
<dbReference type="CDD" id="cd09279">
    <property type="entry name" value="RNase_HI_like"/>
    <property type="match status" value="1"/>
</dbReference>
<organism evidence="2 3">
    <name type="scientific">Ziziphus jujuba</name>
    <name type="common">Chinese jujube</name>
    <name type="synonym">Ziziphus sativa</name>
    <dbReference type="NCBI Taxonomy" id="326968"/>
    <lineage>
        <taxon>Eukaryota</taxon>
        <taxon>Viridiplantae</taxon>
        <taxon>Streptophyta</taxon>
        <taxon>Embryophyta</taxon>
        <taxon>Tracheophyta</taxon>
        <taxon>Spermatophyta</taxon>
        <taxon>Magnoliopsida</taxon>
        <taxon>eudicotyledons</taxon>
        <taxon>Gunneridae</taxon>
        <taxon>Pentapetalae</taxon>
        <taxon>rosids</taxon>
        <taxon>fabids</taxon>
        <taxon>Rosales</taxon>
        <taxon>Rhamnaceae</taxon>
        <taxon>Paliureae</taxon>
        <taxon>Ziziphus</taxon>
    </lineage>
</organism>
<dbReference type="SUPFAM" id="SSF53098">
    <property type="entry name" value="Ribonuclease H-like"/>
    <property type="match status" value="1"/>
</dbReference>
<proteinExistence type="predicted"/>
<dbReference type="Gene3D" id="3.30.420.10">
    <property type="entry name" value="Ribonuclease H-like superfamily/Ribonuclease H"/>
    <property type="match status" value="1"/>
</dbReference>
<feature type="domain" description="RNase H type-1" evidence="1">
    <location>
        <begin position="131"/>
        <end position="210"/>
    </location>
</feature>
<reference evidence="3" key="1">
    <citation type="submission" date="2025-08" db="UniProtKB">
        <authorList>
            <consortium name="RefSeq"/>
        </authorList>
    </citation>
    <scope>IDENTIFICATION</scope>
    <source>
        <tissue evidence="3">Seedling</tissue>
    </source>
</reference>
<dbReference type="Gene3D" id="3.30.70.270">
    <property type="match status" value="1"/>
</dbReference>
<dbReference type="Proteomes" id="UP001652623">
    <property type="component" value="Chromosome 5"/>
</dbReference>
<evidence type="ECO:0000313" key="2">
    <source>
        <dbReference type="Proteomes" id="UP001652623"/>
    </source>
</evidence>
<dbReference type="InterPro" id="IPR002156">
    <property type="entry name" value="RNaseH_domain"/>
</dbReference>
<accession>A0ABM4A964</accession>
<dbReference type="Pfam" id="PF13456">
    <property type="entry name" value="RVT_3"/>
    <property type="match status" value="1"/>
</dbReference>
<dbReference type="InterPro" id="IPR012337">
    <property type="entry name" value="RNaseH-like_sf"/>
</dbReference>
<dbReference type="InterPro" id="IPR043128">
    <property type="entry name" value="Rev_trsase/Diguanyl_cyclase"/>
</dbReference>
<name>A0ABM4A964_ZIZJJ</name>
<sequence>MIAIFHDLIGHMLEVYIDDIVVKSDFMKDHVADLRKAFEWWIGKWTIAISEFAFKYVSQKTVKGQALADFLADHLCLEVKDEMDPIEIASISLTSWKLSFDKSRTQTLAGVGIGRKTQFSFQLTFECLNNQPEYEASIIGLEILKELRVCTIEIIGDSILALKHLTGEYNCHSLALSEYYMVANQLMQSFDDVILQHVPRELNFEANEMA</sequence>
<evidence type="ECO:0000313" key="3">
    <source>
        <dbReference type="RefSeq" id="XP_060673263.1"/>
    </source>
</evidence>
<dbReference type="PANTHER" id="PTHR48475:SF1">
    <property type="entry name" value="RNASE H TYPE-1 DOMAIN-CONTAINING PROTEIN"/>
    <property type="match status" value="1"/>
</dbReference>
<evidence type="ECO:0000259" key="1">
    <source>
        <dbReference type="Pfam" id="PF13456"/>
    </source>
</evidence>
<protein>
    <submittedName>
        <fullName evidence="3">Uncharacterized protein LOC132803766</fullName>
    </submittedName>
</protein>
<dbReference type="InterPro" id="IPR036397">
    <property type="entry name" value="RNaseH_sf"/>
</dbReference>
<dbReference type="RefSeq" id="XP_060673263.1">
    <property type="nucleotide sequence ID" value="XM_060817280.1"/>
</dbReference>
<gene>
    <name evidence="3" type="primary">LOC132803766</name>
</gene>
<dbReference type="GeneID" id="132803766"/>
<dbReference type="PANTHER" id="PTHR48475">
    <property type="entry name" value="RIBONUCLEASE H"/>
    <property type="match status" value="1"/>
</dbReference>